<dbReference type="AlphaFoldDB" id="A0A1S1Q9Y4"/>
<evidence type="ECO:0000259" key="7">
    <source>
        <dbReference type="Pfam" id="PF01385"/>
    </source>
</evidence>
<feature type="domain" description="Cas12f1-like TNB" evidence="8">
    <location>
        <begin position="326"/>
        <end position="392"/>
    </location>
</feature>
<dbReference type="NCBIfam" id="NF040570">
    <property type="entry name" value="guided_TnpB"/>
    <property type="match status" value="1"/>
</dbReference>
<protein>
    <submittedName>
        <fullName evidence="10">Transposase</fullName>
    </submittedName>
</protein>
<proteinExistence type="inferred from homology"/>
<comment type="caution">
    <text evidence="10">The sequence shown here is derived from an EMBL/GenBank/DDBJ whole genome shotgun (WGS) entry which is preliminary data.</text>
</comment>
<feature type="domain" description="Probable transposase IS891/IS1136/IS1341" evidence="7">
    <location>
        <begin position="188"/>
        <end position="293"/>
    </location>
</feature>
<dbReference type="GO" id="GO:0046872">
    <property type="term" value="F:metal ion binding"/>
    <property type="evidence" value="ECO:0007669"/>
    <property type="project" value="UniProtKB-KW"/>
</dbReference>
<evidence type="ECO:0000256" key="3">
    <source>
        <dbReference type="ARBA" id="ARBA00022723"/>
    </source>
</evidence>
<evidence type="ECO:0000259" key="9">
    <source>
        <dbReference type="Pfam" id="PF12323"/>
    </source>
</evidence>
<dbReference type="Proteomes" id="UP000179627">
    <property type="component" value="Unassembled WGS sequence"/>
</dbReference>
<evidence type="ECO:0000313" key="11">
    <source>
        <dbReference type="Proteomes" id="UP000179627"/>
    </source>
</evidence>
<dbReference type="EMBL" id="MBLM01000156">
    <property type="protein sequence ID" value="OHV30025.1"/>
    <property type="molecule type" value="Genomic_DNA"/>
</dbReference>
<feature type="domain" description="Transposase putative helix-turn-helix" evidence="9">
    <location>
        <begin position="7"/>
        <end position="48"/>
    </location>
</feature>
<accession>A0A1S1Q9Y4</accession>
<dbReference type="GO" id="GO:0032196">
    <property type="term" value="P:transposition"/>
    <property type="evidence" value="ECO:0007669"/>
    <property type="project" value="UniProtKB-KW"/>
</dbReference>
<evidence type="ECO:0000259" key="8">
    <source>
        <dbReference type="Pfam" id="PF07282"/>
    </source>
</evidence>
<dbReference type="Pfam" id="PF07282">
    <property type="entry name" value="Cas12f1-like_TNB"/>
    <property type="match status" value="1"/>
</dbReference>
<keyword evidence="3" id="KW-0479">Metal-binding</keyword>
<evidence type="ECO:0000256" key="1">
    <source>
        <dbReference type="ARBA" id="ARBA00008761"/>
    </source>
</evidence>
<evidence type="ECO:0000256" key="2">
    <source>
        <dbReference type="ARBA" id="ARBA00022578"/>
    </source>
</evidence>
<evidence type="ECO:0000256" key="6">
    <source>
        <dbReference type="ARBA" id="ARBA00023172"/>
    </source>
</evidence>
<dbReference type="InterPro" id="IPR001959">
    <property type="entry name" value="Transposase"/>
</dbReference>
<reference evidence="11" key="1">
    <citation type="submission" date="2016-07" db="EMBL/GenBank/DDBJ databases">
        <title>Sequence Frankia sp. strain CcI1.17.</title>
        <authorList>
            <person name="Ghodhbane-Gtari F."/>
            <person name="Swanson E."/>
            <person name="Gueddou A."/>
            <person name="Morris K."/>
            <person name="Hezbri K."/>
            <person name="Ktari A."/>
            <person name="Nouioui I."/>
            <person name="Abebe-Akele F."/>
            <person name="Simpson S."/>
            <person name="Thomas K."/>
            <person name="Gtari M."/>
            <person name="Tisa L.S."/>
            <person name="Hurst S."/>
        </authorList>
    </citation>
    <scope>NUCLEOTIDE SEQUENCE [LARGE SCALE GENOMIC DNA]</scope>
    <source>
        <strain evidence="11">Cc1.17</strain>
    </source>
</reference>
<dbReference type="InterPro" id="IPR021027">
    <property type="entry name" value="Transposase_put_HTH"/>
</dbReference>
<evidence type="ECO:0000313" key="10">
    <source>
        <dbReference type="EMBL" id="OHV30025.1"/>
    </source>
</evidence>
<keyword evidence="4" id="KW-0862">Zinc</keyword>
<name>A0A1S1Q9Y4_9ACTN</name>
<dbReference type="Pfam" id="PF01385">
    <property type="entry name" value="OrfB_IS605"/>
    <property type="match status" value="1"/>
</dbReference>
<keyword evidence="5" id="KW-0238">DNA-binding</keyword>
<dbReference type="Pfam" id="PF12323">
    <property type="entry name" value="HTH_OrfB_IS605"/>
    <property type="match status" value="1"/>
</dbReference>
<dbReference type="InterPro" id="IPR010095">
    <property type="entry name" value="Cas12f1-like_TNB"/>
</dbReference>
<sequence length="405" mass="44149">MTQGAAVRRTFKFQLRPTVKQAAAFTAMLSSHRALYNAALQERRDAYRHPSRTTVRYGDQSAQLKEIRADDPDQARWSFSSQQATLRRLDTAMAAFFRRVKAGEKPGYPRFRGVGWFDTVTWPKDGDGCRWDSQPDHPTQTRVRLQGVGHVKVNQHRPVLGTVKTISVKREGCRWYVLLSCDDVPAAPLPVAGAVVGVDLGVVSLATTSDGRHIGNPRYLAVVAGRLARAQRKLARKKRGSARRRKAVARVAALHGTVRRQRLDLAHKTALGLVREHDLIAVEALRVGNMTRRAAPRPAPDRPGAFLPNGQAAKTGLNRSILDAGWGVFLAVLHAKAESAGRTVVEVPPANTSRTCAVCGHCHADNRRTQAVFACVACGYTAHADVNAAVNILRAGLARQAAQAA</sequence>
<comment type="similarity">
    <text evidence="1">In the C-terminal section; belongs to the transposase 35 family.</text>
</comment>
<keyword evidence="2" id="KW-0815">Transposition</keyword>
<keyword evidence="11" id="KW-1185">Reference proteome</keyword>
<evidence type="ECO:0000256" key="5">
    <source>
        <dbReference type="ARBA" id="ARBA00023125"/>
    </source>
</evidence>
<dbReference type="GO" id="GO:0006310">
    <property type="term" value="P:DNA recombination"/>
    <property type="evidence" value="ECO:0007669"/>
    <property type="project" value="UniProtKB-KW"/>
</dbReference>
<gene>
    <name evidence="10" type="ORF">CC117_27880</name>
</gene>
<dbReference type="GO" id="GO:0003677">
    <property type="term" value="F:DNA binding"/>
    <property type="evidence" value="ECO:0007669"/>
    <property type="project" value="UniProtKB-KW"/>
</dbReference>
<evidence type="ECO:0000256" key="4">
    <source>
        <dbReference type="ARBA" id="ARBA00022833"/>
    </source>
</evidence>
<keyword evidence="6" id="KW-0233">DNA recombination</keyword>
<organism evidence="10 11">
    <name type="scientific">Parafrankia colletiae</name>
    <dbReference type="NCBI Taxonomy" id="573497"/>
    <lineage>
        <taxon>Bacteria</taxon>
        <taxon>Bacillati</taxon>
        <taxon>Actinomycetota</taxon>
        <taxon>Actinomycetes</taxon>
        <taxon>Frankiales</taxon>
        <taxon>Frankiaceae</taxon>
        <taxon>Parafrankia</taxon>
    </lineage>
</organism>